<keyword evidence="3" id="KW-1185">Reference proteome</keyword>
<sequence length="409" mass="48248">MDDLDPLDIMLHQEKVVPHYEPIISADTQLVVGYEVKPYFQMQEDDIRSLDWFFEDPSIPDEFQLELSSIIQHKALETFRKTDQSLYLFFNYDARLLARDNGETLMAQLESYIDLGLDISRIYLELKEEFIVNRIEELRPMFNYMKALGLKIAVDDVGQRSGNLEWMAQVRPHVVKVDANFLKDNLMPHLYREVHQSLASLSRKIGSTLLFKEISSFQQLNYAWRNGGQFYQGSYLKRADSAYVDAECVQERMKEDFHHFVTFEKRKVKAQMELANLISSQFHTILSNVTADVSYDETILAVGKTCSRYAFRVYICNEEGIQLSSNAEKNQHGEWELYSEGRHKNWSWRPYFFENIIRMNVEKKGILSDLYTDIERDEQIRTYSYPLSNKLYIFLDVPYEYLYEQEGLL</sequence>
<evidence type="ECO:0000313" key="3">
    <source>
        <dbReference type="Proteomes" id="UP001595387"/>
    </source>
</evidence>
<accession>A0ABV7A8Z4</accession>
<dbReference type="PANTHER" id="PTHR33121:SF82">
    <property type="entry name" value="SIGNAL TRANSDUCTION PROTEIN CONTAINING A EAL DOMAIN"/>
    <property type="match status" value="1"/>
</dbReference>
<dbReference type="Pfam" id="PF10388">
    <property type="entry name" value="YkuI_C"/>
    <property type="match status" value="1"/>
</dbReference>
<evidence type="ECO:0000259" key="1">
    <source>
        <dbReference type="PROSITE" id="PS50883"/>
    </source>
</evidence>
<reference evidence="3" key="1">
    <citation type="journal article" date="2019" name="Int. J. Syst. Evol. Microbiol.">
        <title>The Global Catalogue of Microorganisms (GCM) 10K type strain sequencing project: providing services to taxonomists for standard genome sequencing and annotation.</title>
        <authorList>
            <consortium name="The Broad Institute Genomics Platform"/>
            <consortium name="The Broad Institute Genome Sequencing Center for Infectious Disease"/>
            <person name="Wu L."/>
            <person name="Ma J."/>
        </authorList>
    </citation>
    <scope>NUCLEOTIDE SEQUENCE [LARGE SCALE GENOMIC DNA]</scope>
    <source>
        <strain evidence="3">KCTC 13193</strain>
    </source>
</reference>
<gene>
    <name evidence="2" type="ORF">ACFODW_13440</name>
</gene>
<dbReference type="EMBL" id="JBHRRZ010000035">
    <property type="protein sequence ID" value="MFC2949319.1"/>
    <property type="molecule type" value="Genomic_DNA"/>
</dbReference>
<dbReference type="InterPro" id="IPR001633">
    <property type="entry name" value="EAL_dom"/>
</dbReference>
<dbReference type="Gene3D" id="3.20.20.450">
    <property type="entry name" value="EAL domain"/>
    <property type="match status" value="1"/>
</dbReference>
<dbReference type="SMART" id="SM00052">
    <property type="entry name" value="EAL"/>
    <property type="match status" value="1"/>
</dbReference>
<feature type="domain" description="EAL" evidence="1">
    <location>
        <begin position="1"/>
        <end position="253"/>
    </location>
</feature>
<dbReference type="PROSITE" id="PS50883">
    <property type="entry name" value="EAL"/>
    <property type="match status" value="1"/>
</dbReference>
<dbReference type="InterPro" id="IPR029151">
    <property type="entry name" value="Sensor-like_sf"/>
</dbReference>
<dbReference type="SUPFAM" id="SSF141868">
    <property type="entry name" value="EAL domain-like"/>
    <property type="match status" value="1"/>
</dbReference>
<dbReference type="SUPFAM" id="SSF103190">
    <property type="entry name" value="Sensory domain-like"/>
    <property type="match status" value="1"/>
</dbReference>
<proteinExistence type="predicted"/>
<comment type="caution">
    <text evidence="2">The sequence shown here is derived from an EMBL/GenBank/DDBJ whole genome shotgun (WGS) entry which is preliminary data.</text>
</comment>
<dbReference type="RefSeq" id="WP_390307284.1">
    <property type="nucleotide sequence ID" value="NZ_JBHRRZ010000035.1"/>
</dbReference>
<name>A0ABV7A8Z4_9BACI</name>
<dbReference type="Gene3D" id="3.30.450.20">
    <property type="entry name" value="PAS domain"/>
    <property type="match status" value="1"/>
</dbReference>
<dbReference type="CDD" id="cd01948">
    <property type="entry name" value="EAL"/>
    <property type="match status" value="1"/>
</dbReference>
<dbReference type="InterPro" id="IPR018842">
    <property type="entry name" value="YkuI_C"/>
</dbReference>
<dbReference type="InterPro" id="IPR050706">
    <property type="entry name" value="Cyclic-di-GMP_PDE-like"/>
</dbReference>
<dbReference type="Proteomes" id="UP001595387">
    <property type="component" value="Unassembled WGS sequence"/>
</dbReference>
<protein>
    <submittedName>
        <fullName evidence="2">EAL-associated domain-containing protein</fullName>
    </submittedName>
</protein>
<dbReference type="InterPro" id="IPR035919">
    <property type="entry name" value="EAL_sf"/>
</dbReference>
<dbReference type="Pfam" id="PF00563">
    <property type="entry name" value="EAL"/>
    <property type="match status" value="1"/>
</dbReference>
<organism evidence="2 3">
    <name type="scientific">Virgibacillus sediminis</name>
    <dbReference type="NCBI Taxonomy" id="202260"/>
    <lineage>
        <taxon>Bacteria</taxon>
        <taxon>Bacillati</taxon>
        <taxon>Bacillota</taxon>
        <taxon>Bacilli</taxon>
        <taxon>Bacillales</taxon>
        <taxon>Bacillaceae</taxon>
        <taxon>Virgibacillus</taxon>
    </lineage>
</organism>
<dbReference type="PANTHER" id="PTHR33121">
    <property type="entry name" value="CYCLIC DI-GMP PHOSPHODIESTERASE PDEF"/>
    <property type="match status" value="1"/>
</dbReference>
<evidence type="ECO:0000313" key="2">
    <source>
        <dbReference type="EMBL" id="MFC2949319.1"/>
    </source>
</evidence>